<sequence length="33" mass="3653">MQVDMDAGGVQRDTPDGKLDFHGLRVAYEKVCT</sequence>
<evidence type="ECO:0000313" key="1">
    <source>
        <dbReference type="EMBL" id="SVC51028.1"/>
    </source>
</evidence>
<organism evidence="1">
    <name type="scientific">marine metagenome</name>
    <dbReference type="NCBI Taxonomy" id="408172"/>
    <lineage>
        <taxon>unclassified sequences</taxon>
        <taxon>metagenomes</taxon>
        <taxon>ecological metagenomes</taxon>
    </lineage>
</organism>
<accession>A0A382MRG0</accession>
<proteinExistence type="predicted"/>
<protein>
    <submittedName>
        <fullName evidence="1">Uncharacterized protein</fullName>
    </submittedName>
</protein>
<dbReference type="EMBL" id="UINC01095168">
    <property type="protein sequence ID" value="SVC51028.1"/>
    <property type="molecule type" value="Genomic_DNA"/>
</dbReference>
<dbReference type="AlphaFoldDB" id="A0A382MRG0"/>
<reference evidence="1" key="1">
    <citation type="submission" date="2018-05" db="EMBL/GenBank/DDBJ databases">
        <authorList>
            <person name="Lanie J.A."/>
            <person name="Ng W.-L."/>
            <person name="Kazmierczak K.M."/>
            <person name="Andrzejewski T.M."/>
            <person name="Davidsen T.M."/>
            <person name="Wayne K.J."/>
            <person name="Tettelin H."/>
            <person name="Glass J.I."/>
            <person name="Rusch D."/>
            <person name="Podicherti R."/>
            <person name="Tsui H.-C.T."/>
            <person name="Winkler M.E."/>
        </authorList>
    </citation>
    <scope>NUCLEOTIDE SEQUENCE</scope>
</reference>
<name>A0A382MRG0_9ZZZZ</name>
<gene>
    <name evidence="1" type="ORF">METZ01_LOCUS303882</name>
</gene>